<dbReference type="Pfam" id="PF05838">
    <property type="entry name" value="Glyco_hydro_108"/>
    <property type="match status" value="1"/>
</dbReference>
<feature type="domain" description="Peptidoglycan binding" evidence="2">
    <location>
        <begin position="106"/>
        <end position="175"/>
    </location>
</feature>
<evidence type="ECO:0000259" key="2">
    <source>
        <dbReference type="Pfam" id="PF09374"/>
    </source>
</evidence>
<dbReference type="GO" id="GO:0016787">
    <property type="term" value="F:hydrolase activity"/>
    <property type="evidence" value="ECO:0007669"/>
    <property type="project" value="UniProtKB-KW"/>
</dbReference>
<dbReference type="Pfam" id="PF09374">
    <property type="entry name" value="PG_binding_3"/>
    <property type="match status" value="1"/>
</dbReference>
<feature type="domain" description="TtsA-like Glycoside hydrolase family 108" evidence="1">
    <location>
        <begin position="17"/>
        <end position="104"/>
    </location>
</feature>
<comment type="caution">
    <text evidence="3">The sequence shown here is derived from an EMBL/GenBank/DDBJ whole genome shotgun (WGS) entry which is preliminary data.</text>
</comment>
<protein>
    <submittedName>
        <fullName evidence="3">Glycoside hydrolase family 108 protein</fullName>
    </submittedName>
</protein>
<dbReference type="InterPro" id="IPR008565">
    <property type="entry name" value="TtsA-like_GH18_dom"/>
</dbReference>
<dbReference type="RefSeq" id="WP_371151107.1">
    <property type="nucleotide sequence ID" value="NZ_JBFSOO010000017.1"/>
</dbReference>
<proteinExistence type="predicted"/>
<evidence type="ECO:0000313" key="3">
    <source>
        <dbReference type="EMBL" id="MEZ6854979.1"/>
    </source>
</evidence>
<reference evidence="3 4" key="1">
    <citation type="submission" date="2024-07" db="EMBL/GenBank/DDBJ databases">
        <title>Active virus-host system and metabolic interactions in a Lokiarchaeon culture.</title>
        <authorList>
            <person name="Ponce Toledo R.I."/>
            <person name="Rodrigues Oliveira T."/>
            <person name="Schleper C."/>
        </authorList>
    </citation>
    <scope>NUCLEOTIDE SEQUENCE [LARGE SCALE GENOMIC DNA]</scope>
    <source>
        <strain evidence="3 4">B35</strain>
    </source>
</reference>
<keyword evidence="4" id="KW-1185">Reference proteome</keyword>
<evidence type="ECO:0000259" key="1">
    <source>
        <dbReference type="Pfam" id="PF05838"/>
    </source>
</evidence>
<gene>
    <name evidence="3" type="ORF">AB2Z07_15860</name>
</gene>
<dbReference type="InterPro" id="IPR023346">
    <property type="entry name" value="Lysozyme-like_dom_sf"/>
</dbReference>
<dbReference type="EMBL" id="JBFSOO010000017">
    <property type="protein sequence ID" value="MEZ6854979.1"/>
    <property type="molecule type" value="Genomic_DNA"/>
</dbReference>
<keyword evidence="3" id="KW-0378">Hydrolase</keyword>
<dbReference type="Proteomes" id="UP001568358">
    <property type="component" value="Unassembled WGS sequence"/>
</dbReference>
<evidence type="ECO:0000313" key="4">
    <source>
        <dbReference type="Proteomes" id="UP001568358"/>
    </source>
</evidence>
<organism evidence="3 4">
    <name type="scientific">Halodesulfovibrio aestuarii</name>
    <dbReference type="NCBI Taxonomy" id="126333"/>
    <lineage>
        <taxon>Bacteria</taxon>
        <taxon>Pseudomonadati</taxon>
        <taxon>Thermodesulfobacteriota</taxon>
        <taxon>Desulfovibrionia</taxon>
        <taxon>Desulfovibrionales</taxon>
        <taxon>Desulfovibrionaceae</taxon>
        <taxon>Halodesulfovibrio</taxon>
    </lineage>
</organism>
<dbReference type="Gene3D" id="1.20.141.10">
    <property type="entry name" value="Chitosanase, subunit A, domain 1"/>
    <property type="match status" value="1"/>
</dbReference>
<dbReference type="SUPFAM" id="SSF53955">
    <property type="entry name" value="Lysozyme-like"/>
    <property type="match status" value="1"/>
</dbReference>
<accession>A0ABV4JW50</accession>
<dbReference type="InterPro" id="IPR018537">
    <property type="entry name" value="Peptidoglycan-bd_3"/>
</dbReference>
<name>A0ABV4JW50_9BACT</name>
<sequence>MVNVAQHPDSPFRKYFPKILSHEGGFVDNPNDLGGTTNKGVTIGTYKLFAAKLFNIAPTRTNLSKITDEQVYLIYKTFWDDVRGDEIKDPEVAYQLVDFKINSGQAVRVFQETLVQMGAPISADGIFGSKTLRTLNSYDSKEVYIKFRELRKEFYRDFARRNPKQKIFLNGWLNRCNDFTYY</sequence>